<evidence type="ECO:0000259" key="1">
    <source>
        <dbReference type="PROSITE" id="PS51340"/>
    </source>
</evidence>
<dbReference type="Gene3D" id="2.40.33.20">
    <property type="entry name" value="PK beta-barrel domain-like"/>
    <property type="match status" value="1"/>
</dbReference>
<comment type="caution">
    <text evidence="2">The sequence shown here is derived from an EMBL/GenBank/DDBJ whole genome shotgun (WGS) entry which is preliminary data.</text>
</comment>
<keyword evidence="3" id="KW-1185">Reference proteome</keyword>
<accession>A0ABT9KDA4</accession>
<dbReference type="SUPFAM" id="SSF50800">
    <property type="entry name" value="PK beta-barrel domain-like"/>
    <property type="match status" value="1"/>
</dbReference>
<dbReference type="Pfam" id="PF03473">
    <property type="entry name" value="MOSC"/>
    <property type="match status" value="1"/>
</dbReference>
<name>A0ABT9KDA4_9PAST</name>
<feature type="domain" description="MOSC" evidence="1">
    <location>
        <begin position="30"/>
        <end position="167"/>
    </location>
</feature>
<reference evidence="2 3" key="1">
    <citation type="submission" date="2022-12" db="EMBL/GenBank/DDBJ databases">
        <title>Genome sequence of Pasteurellaceae Bisgaard Taxon 45.</title>
        <authorList>
            <person name="Foggin C."/>
            <person name="Rosen L.E."/>
            <person name="Henton M."/>
            <person name="Buys A."/>
            <person name="Floyd T."/>
            <person name="Turner A.D."/>
            <person name="Tarbin J."/>
            <person name="Lloyd A.S."/>
            <person name="Chaitezvi C."/>
            <person name="Ellis R.J."/>
            <person name="Roberts H.C."/>
            <person name="Dastjerdi A."/>
            <person name="Nunez A."/>
            <person name="Van Vliet A.H."/>
            <person name="Steinbach F."/>
        </authorList>
    </citation>
    <scope>NUCLEOTIDE SEQUENCE [LARGE SCALE GENOMIC DNA]</scope>
    <source>
        <strain evidence="2 3">VF20HR</strain>
    </source>
</reference>
<organism evidence="2 3">
    <name type="scientific">Bisgaard Taxon 45</name>
    <dbReference type="NCBI Taxonomy" id="304289"/>
    <lineage>
        <taxon>Bacteria</taxon>
        <taxon>Pseudomonadati</taxon>
        <taxon>Pseudomonadota</taxon>
        <taxon>Gammaproteobacteria</taxon>
        <taxon>Pasteurellales</taxon>
        <taxon>Pasteurellaceae</taxon>
    </lineage>
</organism>
<dbReference type="EMBL" id="JAQAHH010000003">
    <property type="protein sequence ID" value="MDP9499810.1"/>
    <property type="molecule type" value="Genomic_DNA"/>
</dbReference>
<evidence type="ECO:0000313" key="3">
    <source>
        <dbReference type="Proteomes" id="UP001224083"/>
    </source>
</evidence>
<dbReference type="PROSITE" id="PS51340">
    <property type="entry name" value="MOSC"/>
    <property type="match status" value="1"/>
</dbReference>
<dbReference type="InterPro" id="IPR011037">
    <property type="entry name" value="Pyrv_Knase-like_insert_dom_sf"/>
</dbReference>
<proteinExistence type="predicted"/>
<evidence type="ECO:0000313" key="2">
    <source>
        <dbReference type="EMBL" id="MDP9499810.1"/>
    </source>
</evidence>
<dbReference type="InterPro" id="IPR052353">
    <property type="entry name" value="Benzoxazolinone_Detox_Enz"/>
</dbReference>
<protein>
    <submittedName>
        <fullName evidence="2">MOSC domain-containing protein</fullName>
    </submittedName>
</protein>
<dbReference type="PANTHER" id="PTHR30212:SF2">
    <property type="entry name" value="PROTEIN YIIM"/>
    <property type="match status" value="1"/>
</dbReference>
<sequence>MQAEILVIKIGGIETLTFNDGSVLETAIRKKPVPMVKIHQLGAEGNDVSLKAHHGGVDKALFFMSDTSFQQLTALIGKEFDYQGIATYGENFIVSGWDENNVCVGDRYQIGTVIVEVSQPRKPCDRLAKNTGNKDTHHIVRHSGLSGWYARVIKEGEIHTQDSVQRIQCPYPQLTIHHLNRLLAGSVKALTQEALESALSCDALAEAFKRSLRSQLQRIAKV</sequence>
<gene>
    <name evidence="2" type="ORF">O7M46_02455</name>
</gene>
<dbReference type="InterPro" id="IPR005302">
    <property type="entry name" value="MoCF_Sase_C"/>
</dbReference>
<dbReference type="Proteomes" id="UP001224083">
    <property type="component" value="Unassembled WGS sequence"/>
</dbReference>
<dbReference type="PANTHER" id="PTHR30212">
    <property type="entry name" value="PROTEIN YIIM"/>
    <property type="match status" value="1"/>
</dbReference>